<evidence type="ECO:0000256" key="1">
    <source>
        <dbReference type="SAM" id="Coils"/>
    </source>
</evidence>
<name>A0AAV8UT68_9RHOD</name>
<protein>
    <submittedName>
        <fullName evidence="3">Uncharacterized protein</fullName>
    </submittedName>
</protein>
<evidence type="ECO:0000313" key="3">
    <source>
        <dbReference type="EMBL" id="KAJ8905745.1"/>
    </source>
</evidence>
<evidence type="ECO:0000256" key="2">
    <source>
        <dbReference type="SAM" id="MobiDB-lite"/>
    </source>
</evidence>
<feature type="compositionally biased region" description="Basic and acidic residues" evidence="2">
    <location>
        <begin position="583"/>
        <end position="603"/>
    </location>
</feature>
<comment type="caution">
    <text evidence="3">The sequence shown here is derived from an EMBL/GenBank/DDBJ whole genome shotgun (WGS) entry which is preliminary data.</text>
</comment>
<feature type="region of interest" description="Disordered" evidence="2">
    <location>
        <begin position="463"/>
        <end position="482"/>
    </location>
</feature>
<reference evidence="3 4" key="1">
    <citation type="journal article" date="2023" name="Nat. Commun.">
        <title>Origin of minicircular mitochondrial genomes in red algae.</title>
        <authorList>
            <person name="Lee Y."/>
            <person name="Cho C.H."/>
            <person name="Lee Y.M."/>
            <person name="Park S.I."/>
            <person name="Yang J.H."/>
            <person name="West J.A."/>
            <person name="Bhattacharya D."/>
            <person name="Yoon H.S."/>
        </authorList>
    </citation>
    <scope>NUCLEOTIDE SEQUENCE [LARGE SCALE GENOMIC DNA]</scope>
    <source>
        <strain evidence="3 4">CCMP1338</strain>
        <tissue evidence="3">Whole cell</tissue>
    </source>
</reference>
<organism evidence="3 4">
    <name type="scientific">Rhodosorus marinus</name>
    <dbReference type="NCBI Taxonomy" id="101924"/>
    <lineage>
        <taxon>Eukaryota</taxon>
        <taxon>Rhodophyta</taxon>
        <taxon>Stylonematophyceae</taxon>
        <taxon>Stylonematales</taxon>
        <taxon>Stylonemataceae</taxon>
        <taxon>Rhodosorus</taxon>
    </lineage>
</organism>
<dbReference type="Proteomes" id="UP001157974">
    <property type="component" value="Unassembled WGS sequence"/>
</dbReference>
<feature type="compositionally biased region" description="Basic and acidic residues" evidence="2">
    <location>
        <begin position="466"/>
        <end position="475"/>
    </location>
</feature>
<dbReference type="AlphaFoldDB" id="A0AAV8UT68"/>
<gene>
    <name evidence="3" type="ORF">NDN08_002250</name>
</gene>
<feature type="coiled-coil region" evidence="1">
    <location>
        <begin position="844"/>
        <end position="871"/>
    </location>
</feature>
<evidence type="ECO:0000313" key="4">
    <source>
        <dbReference type="Proteomes" id="UP001157974"/>
    </source>
</evidence>
<accession>A0AAV8UT68</accession>
<dbReference type="EMBL" id="JAMWBK010000004">
    <property type="protein sequence ID" value="KAJ8905745.1"/>
    <property type="molecule type" value="Genomic_DNA"/>
</dbReference>
<proteinExistence type="predicted"/>
<feature type="compositionally biased region" description="Basic and acidic residues" evidence="2">
    <location>
        <begin position="626"/>
        <end position="642"/>
    </location>
</feature>
<sequence length="943" mass="105968">MVGTRRGSDGSNGHAFFNEMMEKFKDSKLNIEKTTAVLEEVKNRASSLSADHRIDFVKRCKVQLMDVAKTSRWDIADELLKFLRASLEPDETWPVTAVEEDLYSLYCEVLSPGRKKQGKVVLRLSDAVLSNAKWMSTIAQLLDLCIDAVTTTPSEQSFRPFVKVTAALLLTRKDNESHFRGKYELANSYCKVIRSAAFLFFVLLEGNRSNVATALSLFHKQVYCEQIWSQIKQATEISIQLSLSAATKILCEDESDSGKNFRESFTRNFSTAESKAFFSMSKDREESIREFVSKINSKLDAQTRCFTTNCRITPDGGQSFEAQVDWNIRALSIRKPSMDPIRVYYSSLRDAVNFDDRGFKAIFIKTAPELCTDELEFSFSDPDEYQTVKQAIENRTTSACSGQVLRKASRAFLLSHSARQPERKKRKSSVPPKNVLVRRTVSMNMGRCPKEFHIWAFLAERRRKQERSGSPEAGEKFMQGRTESEIPHALVEQKRLQSSSPAKASHENITADDAYGAKNAEDELPSENRKATVPARKNPRRQSRKEKNYKEADLTSLDDVDRPKKEERSGSSHGQPKGAPEPPMEKATRTKTKLVERASKRTPDSLAKGDLSAQVKHQSAPTRKKMGSEDVSKKQRTNTEKLHSGMELEPLQRLLKSRISGIREEKIILPHQELELERSEKQRIEGVHPSHDFMDIKGNSEDSEASSAEPVINRVQRILENVSDKDVQTPAGAESLSEESIYLKSYKSGESGSSNDGLCAEYTTHSLLDLDRDLSSVDYSEDSDSSVHSPAQHRNLYSTGYLVNTALKLQKSLVKKLSAKQAKRKAALKKSSHQYARGVIAAARASVRRAVQEHSKKLAVLEKQLNGIQSHEVFSSELPSKAQALMDNLSRAADASSLRKKMNAILLELEKGCAQDIKAMTLSKRNRSEDILRQMSALISKAK</sequence>
<feature type="region of interest" description="Disordered" evidence="2">
    <location>
        <begin position="492"/>
        <end position="642"/>
    </location>
</feature>
<feature type="region of interest" description="Disordered" evidence="2">
    <location>
        <begin position="416"/>
        <end position="435"/>
    </location>
</feature>
<keyword evidence="4" id="KW-1185">Reference proteome</keyword>
<keyword evidence="1" id="KW-0175">Coiled coil</keyword>
<feature type="compositionally biased region" description="Basic and acidic residues" evidence="2">
    <location>
        <begin position="545"/>
        <end position="570"/>
    </location>
</feature>